<keyword evidence="1" id="KW-0963">Cytoplasm</keyword>
<keyword evidence="3" id="KW-1185">Reference proteome</keyword>
<dbReference type="GO" id="GO:0007017">
    <property type="term" value="P:microtubule-based process"/>
    <property type="evidence" value="ECO:0007669"/>
    <property type="project" value="InterPro"/>
</dbReference>
<protein>
    <recommendedName>
        <fullName evidence="1">Dynein light chain</fullName>
    </recommendedName>
</protein>
<accession>A0A915MZG0</accession>
<dbReference type="Gene3D" id="3.30.740.10">
    <property type="entry name" value="Protein Inhibitor Of Neuronal Nitric Oxide Synthase"/>
    <property type="match status" value="1"/>
</dbReference>
<dbReference type="GO" id="GO:0005868">
    <property type="term" value="C:cytoplasmic dynein complex"/>
    <property type="evidence" value="ECO:0007669"/>
    <property type="project" value="TreeGrafter"/>
</dbReference>
<keyword evidence="1" id="KW-0206">Cytoskeleton</keyword>
<organism evidence="3 4">
    <name type="scientific">Meloidogyne javanica</name>
    <name type="common">Root-knot nematode worm</name>
    <dbReference type="NCBI Taxonomy" id="6303"/>
    <lineage>
        <taxon>Eukaryota</taxon>
        <taxon>Metazoa</taxon>
        <taxon>Ecdysozoa</taxon>
        <taxon>Nematoda</taxon>
        <taxon>Chromadorea</taxon>
        <taxon>Rhabditida</taxon>
        <taxon>Tylenchina</taxon>
        <taxon>Tylenchomorpha</taxon>
        <taxon>Tylenchoidea</taxon>
        <taxon>Meloidogynidae</taxon>
        <taxon>Meloidogyninae</taxon>
        <taxon>Meloidogyne</taxon>
        <taxon>Meloidogyne incognita group</taxon>
    </lineage>
</organism>
<dbReference type="PANTHER" id="PTHR11886">
    <property type="entry name" value="DYNEIN LIGHT CHAIN"/>
    <property type="match status" value="1"/>
</dbReference>
<dbReference type="InterPro" id="IPR001372">
    <property type="entry name" value="Dynein_light_chain_typ-1/2"/>
</dbReference>
<dbReference type="Pfam" id="PF01221">
    <property type="entry name" value="Dynein_light"/>
    <property type="match status" value="1"/>
</dbReference>
<evidence type="ECO:0000256" key="2">
    <source>
        <dbReference type="SAM" id="MobiDB-lite"/>
    </source>
</evidence>
<evidence type="ECO:0000256" key="1">
    <source>
        <dbReference type="RuleBase" id="RU365010"/>
    </source>
</evidence>
<evidence type="ECO:0000313" key="3">
    <source>
        <dbReference type="Proteomes" id="UP000887561"/>
    </source>
</evidence>
<keyword evidence="1" id="KW-0493">Microtubule</keyword>
<feature type="region of interest" description="Disordered" evidence="2">
    <location>
        <begin position="23"/>
        <end position="44"/>
    </location>
</feature>
<dbReference type="WBParaSite" id="scaffold5814_cov271.g10047">
    <property type="protein sequence ID" value="scaffold5814_cov271.g10047"/>
    <property type="gene ID" value="scaffold5814_cov271.g10047"/>
</dbReference>
<comment type="subcellular location">
    <subcellularLocation>
        <location evidence="1">Cytoplasm</location>
        <location evidence="1">Cytoskeleton</location>
    </subcellularLocation>
</comment>
<reference evidence="4" key="1">
    <citation type="submission" date="2022-11" db="UniProtKB">
        <authorList>
            <consortium name="WormBaseParasite"/>
        </authorList>
    </citation>
    <scope>IDENTIFICATION</scope>
</reference>
<dbReference type="PANTHER" id="PTHR11886:SF35">
    <property type="entry name" value="DYNEIN LIGHT CHAIN"/>
    <property type="match status" value="1"/>
</dbReference>
<dbReference type="Proteomes" id="UP000887561">
    <property type="component" value="Unplaced"/>
</dbReference>
<dbReference type="SMART" id="SM01375">
    <property type="entry name" value="Dynein_light"/>
    <property type="match status" value="1"/>
</dbReference>
<dbReference type="AlphaFoldDB" id="A0A915MZG0"/>
<dbReference type="InterPro" id="IPR037177">
    <property type="entry name" value="DLC_sf"/>
</dbReference>
<keyword evidence="1" id="KW-0243">Dynein</keyword>
<name>A0A915MZG0_MELJA</name>
<dbReference type="GO" id="GO:0045505">
    <property type="term" value="F:dynein intermediate chain binding"/>
    <property type="evidence" value="ECO:0007669"/>
    <property type="project" value="TreeGrafter"/>
</dbReference>
<proteinExistence type="inferred from homology"/>
<evidence type="ECO:0000313" key="4">
    <source>
        <dbReference type="WBParaSite" id="scaffold5814_cov271.g10047"/>
    </source>
</evidence>
<keyword evidence="1" id="KW-0505">Motor protein</keyword>
<comment type="similarity">
    <text evidence="1">Belongs to the dynein light chain family.</text>
</comment>
<dbReference type="SUPFAM" id="SSF54648">
    <property type="entry name" value="DLC"/>
    <property type="match status" value="1"/>
</dbReference>
<dbReference type="GO" id="GO:0005874">
    <property type="term" value="C:microtubule"/>
    <property type="evidence" value="ECO:0007669"/>
    <property type="project" value="UniProtKB-KW"/>
</dbReference>
<sequence length="157" mass="17995">MFNNILQRKNFSIRRNATKRWKHAVSGQEGNNEKGKISIGGSQSKSIQGQSLSVVIRNTSGMNTDLQKQAVEITNIALDTCNLESEIATKIKEQMDEFTGKTWHVIVGRNFGTHITWKCYIKEEGENYLEKETPHLWKDKEEGQENYLGKDLFKQTC</sequence>